<name>A0AAV6K9U0_9ERIC</name>
<accession>A0AAV6K9U0</accession>
<proteinExistence type="predicted"/>
<dbReference type="Proteomes" id="UP000823749">
    <property type="component" value="Chromosome 5"/>
</dbReference>
<dbReference type="EMBL" id="JACTNZ010000005">
    <property type="protein sequence ID" value="KAG5549146.1"/>
    <property type="molecule type" value="Genomic_DNA"/>
</dbReference>
<comment type="caution">
    <text evidence="1">The sequence shown here is derived from an EMBL/GenBank/DDBJ whole genome shotgun (WGS) entry which is preliminary data.</text>
</comment>
<gene>
    <name evidence="1" type="ORF">RHGRI_014495</name>
</gene>
<keyword evidence="2" id="KW-1185">Reference proteome</keyword>
<evidence type="ECO:0000313" key="1">
    <source>
        <dbReference type="EMBL" id="KAG5549146.1"/>
    </source>
</evidence>
<protein>
    <submittedName>
        <fullName evidence="1">Uncharacterized protein</fullName>
    </submittedName>
</protein>
<dbReference type="AlphaFoldDB" id="A0AAV6K9U0"/>
<evidence type="ECO:0000313" key="2">
    <source>
        <dbReference type="Proteomes" id="UP000823749"/>
    </source>
</evidence>
<reference evidence="1" key="1">
    <citation type="submission" date="2020-08" db="EMBL/GenBank/DDBJ databases">
        <title>Plant Genome Project.</title>
        <authorList>
            <person name="Zhang R.-G."/>
        </authorList>
    </citation>
    <scope>NUCLEOTIDE SEQUENCE</scope>
    <source>
        <strain evidence="1">WSP0</strain>
        <tissue evidence="1">Leaf</tissue>
    </source>
</reference>
<organism evidence="1 2">
    <name type="scientific">Rhododendron griersonianum</name>
    <dbReference type="NCBI Taxonomy" id="479676"/>
    <lineage>
        <taxon>Eukaryota</taxon>
        <taxon>Viridiplantae</taxon>
        <taxon>Streptophyta</taxon>
        <taxon>Embryophyta</taxon>
        <taxon>Tracheophyta</taxon>
        <taxon>Spermatophyta</taxon>
        <taxon>Magnoliopsida</taxon>
        <taxon>eudicotyledons</taxon>
        <taxon>Gunneridae</taxon>
        <taxon>Pentapetalae</taxon>
        <taxon>asterids</taxon>
        <taxon>Ericales</taxon>
        <taxon>Ericaceae</taxon>
        <taxon>Ericoideae</taxon>
        <taxon>Rhodoreae</taxon>
        <taxon>Rhododendron</taxon>
    </lineage>
</organism>
<sequence length="78" mass="8458">MAFHMVASGNVQVVGDPTGGGWKQRISSVDAEEKRRLVAEECWWSLMASGDADCGGEGSRWVAFWRRRISGDEGAAVS</sequence>